<evidence type="ECO:0000313" key="8">
    <source>
        <dbReference type="Proteomes" id="UP000002534"/>
    </source>
</evidence>
<dbReference type="KEGG" id="pca:Pcar_2462"/>
<proteinExistence type="inferred from homology"/>
<dbReference type="Proteomes" id="UP000002534">
    <property type="component" value="Chromosome"/>
</dbReference>
<dbReference type="InterPro" id="IPR029753">
    <property type="entry name" value="D-isomer_DH_CS"/>
</dbReference>
<dbReference type="PANTHER" id="PTHR43761">
    <property type="entry name" value="D-ISOMER SPECIFIC 2-HYDROXYACID DEHYDROGENASE FAMILY PROTEIN (AFU_ORTHOLOGUE AFUA_1G13630)"/>
    <property type="match status" value="1"/>
</dbReference>
<protein>
    <submittedName>
        <fullName evidence="7">Hydroxypyruvate reductase, putative</fullName>
    </submittedName>
</protein>
<dbReference type="Pfam" id="PF02826">
    <property type="entry name" value="2-Hacid_dh_C"/>
    <property type="match status" value="1"/>
</dbReference>
<name>Q3A1Q6_SYNC1</name>
<gene>
    <name evidence="7" type="primary">hprA</name>
    <name evidence="7" type="ordered locus">Pcar_2462</name>
</gene>
<dbReference type="SUPFAM" id="SSF51735">
    <property type="entry name" value="NAD(P)-binding Rossmann-fold domains"/>
    <property type="match status" value="1"/>
</dbReference>
<evidence type="ECO:0000256" key="1">
    <source>
        <dbReference type="ARBA" id="ARBA00005854"/>
    </source>
</evidence>
<evidence type="ECO:0000256" key="3">
    <source>
        <dbReference type="ARBA" id="ARBA00023027"/>
    </source>
</evidence>
<reference evidence="8" key="1">
    <citation type="submission" date="2005-10" db="EMBL/GenBank/DDBJ databases">
        <title>Complete sequence of Pelobacter carbinolicus DSM 2380.</title>
        <authorList>
            <person name="Copeland A."/>
            <person name="Lucas S."/>
            <person name="Lapidus A."/>
            <person name="Barry K."/>
            <person name="Detter J.C."/>
            <person name="Glavina T."/>
            <person name="Hammon N."/>
            <person name="Israni S."/>
            <person name="Pitluck S."/>
            <person name="Chertkov O."/>
            <person name="Schmutz J."/>
            <person name="Larimer F."/>
            <person name="Land M."/>
            <person name="Kyrpides N."/>
            <person name="Ivanova N."/>
            <person name="Richardson P."/>
        </authorList>
    </citation>
    <scope>NUCLEOTIDE SEQUENCE [LARGE SCALE GENOMIC DNA]</scope>
    <source>
        <strain evidence="8">DSM 2380 / NBRC 103641 / GraBd1</strain>
    </source>
</reference>
<feature type="domain" description="D-isomer specific 2-hydroxyacid dehydrogenase catalytic" evidence="5">
    <location>
        <begin position="22"/>
        <end position="322"/>
    </location>
</feature>
<dbReference type="eggNOG" id="COG1052">
    <property type="taxonomic scope" value="Bacteria"/>
</dbReference>
<evidence type="ECO:0000256" key="4">
    <source>
        <dbReference type="RuleBase" id="RU003719"/>
    </source>
</evidence>
<dbReference type="CDD" id="cd12162">
    <property type="entry name" value="2-Hacid_dh_4"/>
    <property type="match status" value="1"/>
</dbReference>
<keyword evidence="2 4" id="KW-0560">Oxidoreductase</keyword>
<dbReference type="PROSITE" id="PS00671">
    <property type="entry name" value="D_2_HYDROXYACID_DH_3"/>
    <property type="match status" value="1"/>
</dbReference>
<feature type="domain" description="D-isomer specific 2-hydroxyacid dehydrogenase NAD-binding" evidence="6">
    <location>
        <begin position="107"/>
        <end position="291"/>
    </location>
</feature>
<dbReference type="InterPro" id="IPR050418">
    <property type="entry name" value="D-iso_2-hydroxyacid_DH_PdxB"/>
</dbReference>
<dbReference type="RefSeq" id="WP_011342228.1">
    <property type="nucleotide sequence ID" value="NC_007498.2"/>
</dbReference>
<reference evidence="7 8" key="2">
    <citation type="journal article" date="2012" name="BMC Genomics">
        <title>The genome of Pelobacter carbinolicus reveals surprising metabolic capabilities and physiological features.</title>
        <authorList>
            <person name="Aklujkar M."/>
            <person name="Haveman S.A."/>
            <person name="Didonato R.Jr."/>
            <person name="Chertkov O."/>
            <person name="Han C.S."/>
            <person name="Land M.L."/>
            <person name="Brown P."/>
            <person name="Lovley D.R."/>
        </authorList>
    </citation>
    <scope>NUCLEOTIDE SEQUENCE [LARGE SCALE GENOMIC DNA]</scope>
    <source>
        <strain evidence="8">DSM 2380 / NBRC 103641 / GraBd1</strain>
    </source>
</reference>
<evidence type="ECO:0000259" key="6">
    <source>
        <dbReference type="Pfam" id="PF02826"/>
    </source>
</evidence>
<keyword evidence="3" id="KW-0520">NAD</keyword>
<dbReference type="Pfam" id="PF00389">
    <property type="entry name" value="2-Hacid_dh"/>
    <property type="match status" value="1"/>
</dbReference>
<dbReference type="InterPro" id="IPR006139">
    <property type="entry name" value="D-isomer_2_OHA_DH_cat_dom"/>
</dbReference>
<dbReference type="STRING" id="338963.Pcar_2462"/>
<dbReference type="InterPro" id="IPR036291">
    <property type="entry name" value="NAD(P)-bd_dom_sf"/>
</dbReference>
<dbReference type="HOGENOM" id="CLU_019796_1_3_7"/>
<evidence type="ECO:0000259" key="5">
    <source>
        <dbReference type="Pfam" id="PF00389"/>
    </source>
</evidence>
<dbReference type="SUPFAM" id="SSF52283">
    <property type="entry name" value="Formate/glycerate dehydrogenase catalytic domain-like"/>
    <property type="match status" value="1"/>
</dbReference>
<accession>Q3A1Q6</accession>
<organism evidence="7 8">
    <name type="scientific">Syntrophotalea carbinolica (strain DSM 2380 / NBRC 103641 / GraBd1)</name>
    <name type="common">Pelobacter carbinolicus</name>
    <dbReference type="NCBI Taxonomy" id="338963"/>
    <lineage>
        <taxon>Bacteria</taxon>
        <taxon>Pseudomonadati</taxon>
        <taxon>Thermodesulfobacteriota</taxon>
        <taxon>Desulfuromonadia</taxon>
        <taxon>Desulfuromonadales</taxon>
        <taxon>Syntrophotaleaceae</taxon>
        <taxon>Syntrophotalea</taxon>
    </lineage>
</organism>
<keyword evidence="8" id="KW-1185">Reference proteome</keyword>
<dbReference type="OrthoDB" id="9793626at2"/>
<dbReference type="InterPro" id="IPR006140">
    <property type="entry name" value="D-isomer_DH_NAD-bd"/>
</dbReference>
<evidence type="ECO:0000313" key="7">
    <source>
        <dbReference type="EMBL" id="ABA89701.1"/>
    </source>
</evidence>
<dbReference type="EMBL" id="CP000142">
    <property type="protein sequence ID" value="ABA89701.1"/>
    <property type="molecule type" value="Genomic_DNA"/>
</dbReference>
<sequence length="322" mass="35350">MKIVVLDGHTLNPGDLSWDALAALGELTVYDRTAQDDIISRAKGAQLVLTNKIAFDETRLAQLEGLDYIGVTATGFNIVDIEAARRRGIVVTNVPAYSTRSVSQMVFALLLEMTQQVGYHSHLVRQENRWSRSPDFSFWDKPLIELDGLVFGVVGFGQIGRQVADIARAFGMQVIAHTAHPDKYTAYRKRGDVAFVSLDELFRRSDVISLHCPLTDATRQLVDTRRLSLMKDSALLINTARGDLLDEQAVALALAQNRIAGLGTDVLSCEPPSAGNPLLKAPNTFITPHIAWASCEARQRLMDIAVNNVRAFLAGTPQNVVN</sequence>
<dbReference type="GO" id="GO:0051287">
    <property type="term" value="F:NAD binding"/>
    <property type="evidence" value="ECO:0007669"/>
    <property type="project" value="InterPro"/>
</dbReference>
<dbReference type="PANTHER" id="PTHR43761:SF1">
    <property type="entry name" value="D-ISOMER SPECIFIC 2-HYDROXYACID DEHYDROGENASE CATALYTIC DOMAIN-CONTAINING PROTEIN-RELATED"/>
    <property type="match status" value="1"/>
</dbReference>
<dbReference type="PROSITE" id="PS00670">
    <property type="entry name" value="D_2_HYDROXYACID_DH_2"/>
    <property type="match status" value="1"/>
</dbReference>
<comment type="similarity">
    <text evidence="1 4">Belongs to the D-isomer specific 2-hydroxyacid dehydrogenase family.</text>
</comment>
<dbReference type="AlphaFoldDB" id="Q3A1Q6"/>
<dbReference type="GO" id="GO:0016616">
    <property type="term" value="F:oxidoreductase activity, acting on the CH-OH group of donors, NAD or NADP as acceptor"/>
    <property type="evidence" value="ECO:0007669"/>
    <property type="project" value="InterPro"/>
</dbReference>
<keyword evidence="7" id="KW-0670">Pyruvate</keyword>
<dbReference type="Gene3D" id="3.40.50.720">
    <property type="entry name" value="NAD(P)-binding Rossmann-like Domain"/>
    <property type="match status" value="2"/>
</dbReference>
<evidence type="ECO:0000256" key="2">
    <source>
        <dbReference type="ARBA" id="ARBA00023002"/>
    </source>
</evidence>